<evidence type="ECO:0000256" key="1">
    <source>
        <dbReference type="SAM" id="MobiDB-lite"/>
    </source>
</evidence>
<proteinExistence type="predicted"/>
<sequence>MKPVTILSLLLLNSFVFSSQSYAHNGHVFDASINACRALSVSDECQYESGGDKRFKGTCQVFNGTKLCVRNQPIEFIKGDGAKANPDSHEHHHENSPHTVATHLPPQLSNPLLTFF</sequence>
<dbReference type="AlphaFoldDB" id="A0A075FKB0"/>
<feature type="compositionally biased region" description="Basic and acidic residues" evidence="1">
    <location>
        <begin position="80"/>
        <end position="96"/>
    </location>
</feature>
<protein>
    <submittedName>
        <fullName evidence="2">Uncharacterized protein</fullName>
    </submittedName>
</protein>
<dbReference type="EMBL" id="KF900345">
    <property type="protein sequence ID" value="AIE91688.1"/>
    <property type="molecule type" value="Genomic_DNA"/>
</dbReference>
<feature type="region of interest" description="Disordered" evidence="1">
    <location>
        <begin position="80"/>
        <end position="104"/>
    </location>
</feature>
<evidence type="ECO:0000313" key="2">
    <source>
        <dbReference type="EMBL" id="AIE91688.1"/>
    </source>
</evidence>
<name>A0A075FKB0_9ARCH</name>
<organism evidence="2">
    <name type="scientific">uncultured marine thaumarchaeote AD1000_14_F02</name>
    <dbReference type="NCBI Taxonomy" id="1455892"/>
    <lineage>
        <taxon>Archaea</taxon>
        <taxon>Nitrososphaerota</taxon>
        <taxon>environmental samples</taxon>
    </lineage>
</organism>
<accession>A0A075FKB0</accession>
<reference evidence="2" key="1">
    <citation type="journal article" date="2014" name="Genome Biol. Evol.">
        <title>Pangenome evidence for extensive interdomain horizontal transfer affecting lineage core and shell genes in uncultured planktonic thaumarchaeota and euryarchaeota.</title>
        <authorList>
            <person name="Deschamps P."/>
            <person name="Zivanovic Y."/>
            <person name="Moreira D."/>
            <person name="Rodriguez-Valera F."/>
            <person name="Lopez-Garcia P."/>
        </authorList>
    </citation>
    <scope>NUCLEOTIDE SEQUENCE</scope>
</reference>